<accession>A0ABV2W0H5</accession>
<comment type="caution">
    <text evidence="4">The sequence shown here is derived from an EMBL/GenBank/DDBJ whole genome shotgun (WGS) entry which is preliminary data.</text>
</comment>
<keyword evidence="5" id="KW-1185">Reference proteome</keyword>
<evidence type="ECO:0000256" key="3">
    <source>
        <dbReference type="SAM" id="SignalP"/>
    </source>
</evidence>
<feature type="chain" id="PRO_5046947419" description="Secreted protein" evidence="3">
    <location>
        <begin position="29"/>
        <end position="239"/>
    </location>
</feature>
<evidence type="ECO:0008006" key="6">
    <source>
        <dbReference type="Google" id="ProtNLM"/>
    </source>
</evidence>
<feature type="compositionally biased region" description="Low complexity" evidence="2">
    <location>
        <begin position="141"/>
        <end position="157"/>
    </location>
</feature>
<feature type="compositionally biased region" description="Low complexity" evidence="2">
    <location>
        <begin position="104"/>
        <end position="130"/>
    </location>
</feature>
<feature type="region of interest" description="Disordered" evidence="2">
    <location>
        <begin position="104"/>
        <end position="159"/>
    </location>
</feature>
<name>A0ABV2W0H5_9ACTN</name>
<feature type="signal peptide" evidence="3">
    <location>
        <begin position="1"/>
        <end position="28"/>
    </location>
</feature>
<dbReference type="Proteomes" id="UP001550378">
    <property type="component" value="Unassembled WGS sequence"/>
</dbReference>
<evidence type="ECO:0000313" key="4">
    <source>
        <dbReference type="EMBL" id="MEU0705795.1"/>
    </source>
</evidence>
<evidence type="ECO:0000313" key="5">
    <source>
        <dbReference type="Proteomes" id="UP001550378"/>
    </source>
</evidence>
<feature type="region of interest" description="Disordered" evidence="2">
    <location>
        <begin position="214"/>
        <end position="239"/>
    </location>
</feature>
<feature type="coiled-coil region" evidence="1">
    <location>
        <begin position="75"/>
        <end position="102"/>
    </location>
</feature>
<protein>
    <recommendedName>
        <fullName evidence="6">Secreted protein</fullName>
    </recommendedName>
</protein>
<dbReference type="EMBL" id="JBEXZR010000001">
    <property type="protein sequence ID" value="MEU0705795.1"/>
    <property type="molecule type" value="Genomic_DNA"/>
</dbReference>
<dbReference type="RefSeq" id="WP_359655613.1">
    <property type="nucleotide sequence ID" value="NZ_JBEXZO010000004.1"/>
</dbReference>
<keyword evidence="1" id="KW-0175">Coiled coil</keyword>
<evidence type="ECO:0000256" key="1">
    <source>
        <dbReference type="SAM" id="Coils"/>
    </source>
</evidence>
<organism evidence="4 5">
    <name type="scientific">Streptomyces lavendulocolor</name>
    <dbReference type="NCBI Taxonomy" id="67316"/>
    <lineage>
        <taxon>Bacteria</taxon>
        <taxon>Bacillati</taxon>
        <taxon>Actinomycetota</taxon>
        <taxon>Actinomycetes</taxon>
        <taxon>Kitasatosporales</taxon>
        <taxon>Streptomycetaceae</taxon>
        <taxon>Streptomyces</taxon>
    </lineage>
</organism>
<gene>
    <name evidence="4" type="ORF">ABZ508_00200</name>
</gene>
<evidence type="ECO:0000256" key="2">
    <source>
        <dbReference type="SAM" id="MobiDB-lite"/>
    </source>
</evidence>
<feature type="compositionally biased region" description="Low complexity" evidence="2">
    <location>
        <begin position="219"/>
        <end position="232"/>
    </location>
</feature>
<proteinExistence type="predicted"/>
<keyword evidence="3" id="KW-0732">Signal</keyword>
<reference evidence="4 5" key="1">
    <citation type="submission" date="2024-06" db="EMBL/GenBank/DDBJ databases">
        <title>The Natural Products Discovery Center: Release of the First 8490 Sequenced Strains for Exploring Actinobacteria Biosynthetic Diversity.</title>
        <authorList>
            <person name="Kalkreuter E."/>
            <person name="Kautsar S.A."/>
            <person name="Yang D."/>
            <person name="Bader C.D."/>
            <person name="Teijaro C.N."/>
            <person name="Fluegel L."/>
            <person name="Davis C.M."/>
            <person name="Simpson J.R."/>
            <person name="Lauterbach L."/>
            <person name="Steele A.D."/>
            <person name="Gui C."/>
            <person name="Meng S."/>
            <person name="Li G."/>
            <person name="Viehrig K."/>
            <person name="Ye F."/>
            <person name="Su P."/>
            <person name="Kiefer A.F."/>
            <person name="Nichols A."/>
            <person name="Cepeda A.J."/>
            <person name="Yan W."/>
            <person name="Fan B."/>
            <person name="Jiang Y."/>
            <person name="Adhikari A."/>
            <person name="Zheng C.-J."/>
            <person name="Schuster L."/>
            <person name="Cowan T.M."/>
            <person name="Smanski M.J."/>
            <person name="Chevrette M.G."/>
            <person name="De Carvalho L.P.S."/>
            <person name="Shen B."/>
        </authorList>
    </citation>
    <scope>NUCLEOTIDE SEQUENCE [LARGE SCALE GENOMIC DNA]</scope>
    <source>
        <strain evidence="4 5">NPDC006337</strain>
    </source>
</reference>
<sequence>MRLLTPRRVAVTALCAALTLGTAGPALAAHSALLAPAQRAGAPEDISDILGSIGGVVDSVLATASGTSSTQTIPSAGTNQEMKELTAAIEALRKAMAEANTRTNTGTAATTVPTTGTSGTTGGTDSWAATDEAPLEPAGGTDAPDVTDPAAEPAADTTDTDVDKALAAMDKAIDELVAAAAKGQATTSASQVQAATQTLMDAIMKDVTKMTDTPATGVSTLPATTLPATSTPQMPVAAR</sequence>